<dbReference type="RefSeq" id="WP_344172465.1">
    <property type="nucleotide sequence ID" value="NZ_BAAARY010000010.1"/>
</dbReference>
<evidence type="ECO:0000313" key="2">
    <source>
        <dbReference type="EMBL" id="GAA2524940.1"/>
    </source>
</evidence>
<dbReference type="InterPro" id="IPR011991">
    <property type="entry name" value="ArsR-like_HTH"/>
</dbReference>
<feature type="domain" description="HTH arsR-type" evidence="1">
    <location>
        <begin position="5"/>
        <end position="94"/>
    </location>
</feature>
<name>A0ABN3NKI7_9ACTN</name>
<dbReference type="InterPro" id="IPR036390">
    <property type="entry name" value="WH_DNA-bd_sf"/>
</dbReference>
<dbReference type="Proteomes" id="UP001499978">
    <property type="component" value="Unassembled WGS sequence"/>
</dbReference>
<evidence type="ECO:0000259" key="1">
    <source>
        <dbReference type="SMART" id="SM00418"/>
    </source>
</evidence>
<dbReference type="Gene3D" id="1.10.10.10">
    <property type="entry name" value="Winged helix-like DNA-binding domain superfamily/Winged helix DNA-binding domain"/>
    <property type="match status" value="1"/>
</dbReference>
<reference evidence="2 3" key="1">
    <citation type="journal article" date="2019" name="Int. J. Syst. Evol. Microbiol.">
        <title>The Global Catalogue of Microorganisms (GCM) 10K type strain sequencing project: providing services to taxonomists for standard genome sequencing and annotation.</title>
        <authorList>
            <consortium name="The Broad Institute Genomics Platform"/>
            <consortium name="The Broad Institute Genome Sequencing Center for Infectious Disease"/>
            <person name="Wu L."/>
            <person name="Ma J."/>
        </authorList>
    </citation>
    <scope>NUCLEOTIDE SEQUENCE [LARGE SCALE GENOMIC DNA]</scope>
    <source>
        <strain evidence="2 3">JCM 3367</strain>
    </source>
</reference>
<sequence length="227" mass="23410">MIDTPRHQALSSSSRVDILSIVRAAATGSTAAEIVQETDLHPSTVRAHLDRLTTAGLLVRARASNGQPGRPAWRYRTAATGTTPAPAPYRALAAALLAHLTEREHDGDVRGRAAIVGRQWGRQLAAAIPADDATDAAGPVTTVARVLTALGFAPDLAETAPAAVLHLRSCPFLELVSAHPDAMCGLHLGVVQGAWLAVGGPDGDTALAPFGAPTACVVRLPASADRP</sequence>
<dbReference type="CDD" id="cd00090">
    <property type="entry name" value="HTH_ARSR"/>
    <property type="match status" value="1"/>
</dbReference>
<dbReference type="InterPro" id="IPR036388">
    <property type="entry name" value="WH-like_DNA-bd_sf"/>
</dbReference>
<proteinExistence type="predicted"/>
<organism evidence="2 3">
    <name type="scientific">Pilimelia columellifera subsp. columellifera</name>
    <dbReference type="NCBI Taxonomy" id="706583"/>
    <lineage>
        <taxon>Bacteria</taxon>
        <taxon>Bacillati</taxon>
        <taxon>Actinomycetota</taxon>
        <taxon>Actinomycetes</taxon>
        <taxon>Micromonosporales</taxon>
        <taxon>Micromonosporaceae</taxon>
        <taxon>Pilimelia</taxon>
    </lineage>
</organism>
<dbReference type="SMART" id="SM00418">
    <property type="entry name" value="HTH_ARSR"/>
    <property type="match status" value="1"/>
</dbReference>
<dbReference type="Pfam" id="PF12840">
    <property type="entry name" value="HTH_20"/>
    <property type="match status" value="1"/>
</dbReference>
<dbReference type="EMBL" id="BAAARY010000010">
    <property type="protein sequence ID" value="GAA2524940.1"/>
    <property type="molecule type" value="Genomic_DNA"/>
</dbReference>
<gene>
    <name evidence="2" type="ORF">GCM10010201_24510</name>
</gene>
<evidence type="ECO:0000313" key="3">
    <source>
        <dbReference type="Proteomes" id="UP001499978"/>
    </source>
</evidence>
<dbReference type="SUPFAM" id="SSF46785">
    <property type="entry name" value="Winged helix' DNA-binding domain"/>
    <property type="match status" value="1"/>
</dbReference>
<keyword evidence="3" id="KW-1185">Reference proteome</keyword>
<protein>
    <submittedName>
        <fullName evidence="2">Helix-turn-helix domain-containing protein</fullName>
    </submittedName>
</protein>
<dbReference type="InterPro" id="IPR001845">
    <property type="entry name" value="HTH_ArsR_DNA-bd_dom"/>
</dbReference>
<accession>A0ABN3NKI7</accession>
<comment type="caution">
    <text evidence="2">The sequence shown here is derived from an EMBL/GenBank/DDBJ whole genome shotgun (WGS) entry which is preliminary data.</text>
</comment>